<comment type="caution">
    <text evidence="2">The sequence shown here is derived from an EMBL/GenBank/DDBJ whole genome shotgun (WGS) entry which is preliminary data.</text>
</comment>
<keyword evidence="3" id="KW-1185">Reference proteome</keyword>
<proteinExistence type="predicted"/>
<reference evidence="2" key="2">
    <citation type="submission" date="2022-01" db="EMBL/GenBank/DDBJ databases">
        <authorList>
            <person name="Yamashiro T."/>
            <person name="Shiraishi A."/>
            <person name="Satake H."/>
            <person name="Nakayama K."/>
        </authorList>
    </citation>
    <scope>NUCLEOTIDE SEQUENCE</scope>
</reference>
<dbReference type="Proteomes" id="UP001151760">
    <property type="component" value="Unassembled WGS sequence"/>
</dbReference>
<feature type="compositionally biased region" description="Pro residues" evidence="1">
    <location>
        <begin position="47"/>
        <end position="60"/>
    </location>
</feature>
<reference evidence="2" key="1">
    <citation type="journal article" date="2022" name="Int. J. Mol. Sci.">
        <title>Draft Genome of Tanacetum Coccineum: Genomic Comparison of Closely Related Tanacetum-Family Plants.</title>
        <authorList>
            <person name="Yamashiro T."/>
            <person name="Shiraishi A."/>
            <person name="Nakayama K."/>
            <person name="Satake H."/>
        </authorList>
    </citation>
    <scope>NUCLEOTIDE SEQUENCE</scope>
</reference>
<organism evidence="2 3">
    <name type="scientific">Tanacetum coccineum</name>
    <dbReference type="NCBI Taxonomy" id="301880"/>
    <lineage>
        <taxon>Eukaryota</taxon>
        <taxon>Viridiplantae</taxon>
        <taxon>Streptophyta</taxon>
        <taxon>Embryophyta</taxon>
        <taxon>Tracheophyta</taxon>
        <taxon>Spermatophyta</taxon>
        <taxon>Magnoliopsida</taxon>
        <taxon>eudicotyledons</taxon>
        <taxon>Gunneridae</taxon>
        <taxon>Pentapetalae</taxon>
        <taxon>asterids</taxon>
        <taxon>campanulids</taxon>
        <taxon>Asterales</taxon>
        <taxon>Asteraceae</taxon>
        <taxon>Asteroideae</taxon>
        <taxon>Anthemideae</taxon>
        <taxon>Anthemidinae</taxon>
        <taxon>Tanacetum</taxon>
    </lineage>
</organism>
<gene>
    <name evidence="2" type="ORF">Tco_0804731</name>
</gene>
<name>A0ABQ5A9G5_9ASTR</name>
<feature type="region of interest" description="Disordered" evidence="1">
    <location>
        <begin position="42"/>
        <end position="71"/>
    </location>
</feature>
<accession>A0ABQ5A9G5</accession>
<dbReference type="EMBL" id="BQNB010011988">
    <property type="protein sequence ID" value="GJS97763.1"/>
    <property type="molecule type" value="Genomic_DNA"/>
</dbReference>
<evidence type="ECO:0000256" key="1">
    <source>
        <dbReference type="SAM" id="MobiDB-lite"/>
    </source>
</evidence>
<sequence>MFLSVVCVDLSILVQPLTVGRKISIELGSTRVSDGIRACRETLNVDAPPPPPPPPPPPSQTPSQQTPHSVSTIKLPILKKGEYDIWAMKMEHYLAHIDYPI</sequence>
<evidence type="ECO:0000313" key="3">
    <source>
        <dbReference type="Proteomes" id="UP001151760"/>
    </source>
</evidence>
<evidence type="ECO:0000313" key="2">
    <source>
        <dbReference type="EMBL" id="GJS97763.1"/>
    </source>
</evidence>
<protein>
    <submittedName>
        <fullName evidence="2">Uncharacterized protein</fullName>
    </submittedName>
</protein>